<keyword evidence="9 14" id="KW-0472">Membrane</keyword>
<evidence type="ECO:0000256" key="6">
    <source>
        <dbReference type="ARBA" id="ARBA00022692"/>
    </source>
</evidence>
<evidence type="ECO:0000256" key="8">
    <source>
        <dbReference type="ARBA" id="ARBA00022989"/>
    </source>
</evidence>
<dbReference type="Gene3D" id="2.70.98.90">
    <property type="match status" value="1"/>
</dbReference>
<evidence type="ECO:0000256" key="10">
    <source>
        <dbReference type="ARBA" id="ARBA00023186"/>
    </source>
</evidence>
<reference evidence="16" key="1">
    <citation type="submission" date="2018-06" db="EMBL/GenBank/DDBJ databases">
        <authorList>
            <person name="Zhirakovskaya E."/>
        </authorList>
    </citation>
    <scope>NUCLEOTIDE SEQUENCE</scope>
</reference>
<dbReference type="PRINTS" id="PR00701">
    <property type="entry name" value="60KDINNERMP"/>
</dbReference>
<keyword evidence="4" id="KW-0813">Transport</keyword>
<dbReference type="EMBL" id="UOFM01000023">
    <property type="protein sequence ID" value="VAW72564.1"/>
    <property type="molecule type" value="Genomic_DNA"/>
</dbReference>
<proteinExistence type="inferred from homology"/>
<keyword evidence="5" id="KW-1003">Cell membrane</keyword>
<accession>A0A3B0YUJ5</accession>
<evidence type="ECO:0000256" key="12">
    <source>
        <dbReference type="ARBA" id="ARBA00033342"/>
    </source>
</evidence>
<evidence type="ECO:0000256" key="2">
    <source>
        <dbReference type="ARBA" id="ARBA00010527"/>
    </source>
</evidence>
<dbReference type="InterPro" id="IPR001708">
    <property type="entry name" value="YidC/ALB3/OXA1/COX18"/>
</dbReference>
<evidence type="ECO:0000256" key="11">
    <source>
        <dbReference type="ARBA" id="ARBA00033245"/>
    </source>
</evidence>
<comment type="subcellular location">
    <subcellularLocation>
        <location evidence="1">Cell membrane</location>
        <topology evidence="1">Multi-pass membrane protein</topology>
    </subcellularLocation>
</comment>
<sequence length="374" mass="41854">PEQQQATESVAGKELDAIAQKPAANDMPSSEITAKKVPDVSSEAEPAAALPTGQLVEVLTDTYRAVIDTRGGTLVELDLLNYAESHEPGSPPFKLLERSDAQLFIAQSGLRTGETDAEPNHHALFTVDQTRYRLPEGADSMEIPLYWTDGNGVEVTKIYRFHRGSYVVDVGFDITNDSSEPWNARPYYQLQRTPLKKKSRFLYTYTGGVIYSPEEKYEKIKFKDMEEENLSRDITGGWAAMLQHYFLGALIPDPEITAHYYTRALGNEHYLIGFSDPALNVAPGEQASTRVRLFAGPKLQHMMAKVAPGLELTVDYGKLTLLAQPIFWLLEKIHGLVGNWGWSIIFLTMIIKGLFFKLSETSYRSMANMRKLAP</sequence>
<feature type="non-terminal residue" evidence="16">
    <location>
        <position position="374"/>
    </location>
</feature>
<evidence type="ECO:0000256" key="3">
    <source>
        <dbReference type="ARBA" id="ARBA00015325"/>
    </source>
</evidence>
<evidence type="ECO:0000259" key="15">
    <source>
        <dbReference type="Pfam" id="PF14849"/>
    </source>
</evidence>
<dbReference type="NCBIfam" id="TIGR03593">
    <property type="entry name" value="yidC_nterm"/>
    <property type="match status" value="1"/>
</dbReference>
<dbReference type="InterPro" id="IPR038221">
    <property type="entry name" value="YidC_periplasmic_sf"/>
</dbReference>
<evidence type="ECO:0000256" key="7">
    <source>
        <dbReference type="ARBA" id="ARBA00022927"/>
    </source>
</evidence>
<dbReference type="InterPro" id="IPR028053">
    <property type="entry name" value="Membr_insert_YidC_N"/>
</dbReference>
<evidence type="ECO:0000256" key="4">
    <source>
        <dbReference type="ARBA" id="ARBA00022448"/>
    </source>
</evidence>
<gene>
    <name evidence="16" type="ORF">MNBD_GAMMA14-1330</name>
</gene>
<keyword evidence="8 14" id="KW-1133">Transmembrane helix</keyword>
<evidence type="ECO:0000256" key="1">
    <source>
        <dbReference type="ARBA" id="ARBA00004651"/>
    </source>
</evidence>
<evidence type="ECO:0000256" key="14">
    <source>
        <dbReference type="SAM" id="Phobius"/>
    </source>
</evidence>
<dbReference type="AlphaFoldDB" id="A0A3B0YUJ5"/>
<comment type="similarity">
    <text evidence="2">Belongs to the OXA1/ALB3/YidC family. Type 1 subfamily.</text>
</comment>
<feature type="domain" description="Membrane insertase YidC N-terminal" evidence="15">
    <location>
        <begin position="56"/>
        <end position="329"/>
    </location>
</feature>
<dbReference type="CDD" id="cd19961">
    <property type="entry name" value="EcYidC-like_peri"/>
    <property type="match status" value="1"/>
</dbReference>
<feature type="non-terminal residue" evidence="16">
    <location>
        <position position="1"/>
    </location>
</feature>
<keyword evidence="6 14" id="KW-0812">Transmembrane</keyword>
<evidence type="ECO:0000256" key="13">
    <source>
        <dbReference type="SAM" id="MobiDB-lite"/>
    </source>
</evidence>
<keyword evidence="7" id="KW-0653">Protein transport</keyword>
<feature type="region of interest" description="Disordered" evidence="13">
    <location>
        <begin position="1"/>
        <end position="48"/>
    </location>
</feature>
<dbReference type="Pfam" id="PF14849">
    <property type="entry name" value="YidC_periplas"/>
    <property type="match status" value="1"/>
</dbReference>
<evidence type="ECO:0000256" key="5">
    <source>
        <dbReference type="ARBA" id="ARBA00022475"/>
    </source>
</evidence>
<organism evidence="16">
    <name type="scientific">hydrothermal vent metagenome</name>
    <dbReference type="NCBI Taxonomy" id="652676"/>
    <lineage>
        <taxon>unclassified sequences</taxon>
        <taxon>metagenomes</taxon>
        <taxon>ecological metagenomes</taxon>
    </lineage>
</organism>
<evidence type="ECO:0000313" key="16">
    <source>
        <dbReference type="EMBL" id="VAW72564.1"/>
    </source>
</evidence>
<dbReference type="GO" id="GO:0032977">
    <property type="term" value="F:membrane insertase activity"/>
    <property type="evidence" value="ECO:0007669"/>
    <property type="project" value="InterPro"/>
</dbReference>
<protein>
    <recommendedName>
        <fullName evidence="3">Membrane protein insertase YidC</fullName>
    </recommendedName>
    <alternativeName>
        <fullName evidence="12">Foldase YidC</fullName>
    </alternativeName>
    <alternativeName>
        <fullName evidence="11">Membrane integrase YidC</fullName>
    </alternativeName>
</protein>
<keyword evidence="10" id="KW-0143">Chaperone</keyword>
<dbReference type="GO" id="GO:0005886">
    <property type="term" value="C:plasma membrane"/>
    <property type="evidence" value="ECO:0007669"/>
    <property type="project" value="UniProtKB-SubCell"/>
</dbReference>
<dbReference type="GO" id="GO:0015031">
    <property type="term" value="P:protein transport"/>
    <property type="evidence" value="ECO:0007669"/>
    <property type="project" value="UniProtKB-KW"/>
</dbReference>
<name>A0A3B0YUJ5_9ZZZZ</name>
<evidence type="ECO:0000256" key="9">
    <source>
        <dbReference type="ARBA" id="ARBA00023136"/>
    </source>
</evidence>
<feature type="transmembrane region" description="Helical" evidence="14">
    <location>
        <begin position="340"/>
        <end position="359"/>
    </location>
</feature>